<keyword evidence="3" id="KW-1185">Reference proteome</keyword>
<organism evidence="2 3">
    <name type="scientific">Arthrobacter phage EastWest</name>
    <dbReference type="NCBI Taxonomy" id="2894292"/>
    <lineage>
        <taxon>Viruses</taxon>
        <taxon>Duplodnaviria</taxon>
        <taxon>Heunggongvirae</taxon>
        <taxon>Uroviricota</taxon>
        <taxon>Caudoviricetes</taxon>
        <taxon>Berryhillviridae</taxon>
        <taxon>Eastwestvirus</taxon>
        <taxon>Eastwestvirus eastwest</taxon>
    </lineage>
</organism>
<dbReference type="EMBL" id="OK999980">
    <property type="protein sequence ID" value="UGL61902.1"/>
    <property type="molecule type" value="Genomic_DNA"/>
</dbReference>
<evidence type="ECO:0000313" key="2">
    <source>
        <dbReference type="EMBL" id="UGL61902.1"/>
    </source>
</evidence>
<dbReference type="Proteomes" id="UP000827897">
    <property type="component" value="Segment"/>
</dbReference>
<name>A0AAE8YP29_9CAUD</name>
<gene>
    <name evidence="2" type="primary">18</name>
    <name evidence="2" type="ORF">SEA_EASTWEST_18</name>
</gene>
<evidence type="ECO:0000256" key="1">
    <source>
        <dbReference type="SAM" id="MobiDB-lite"/>
    </source>
</evidence>
<protein>
    <submittedName>
        <fullName evidence="2">Tail assembly chaperone</fullName>
    </submittedName>
</protein>
<sequence>MTETTFGDYNVPADAEPEAPFEPEQTAPAPAPAPRRARLSEIAKSSNPFDELKAEAERDLDKFVTYENALRPGWFMRFKAVIDAREIKRYQQAAQGRGKKSRPEDADLIKGNSVLLHEKCVAILRGGIDDEHIVVDDDGDELTFQSEEFIDLFTDDSGTVQAALQKFLGDAQIMKLAGSILGEAGYDDEMQPVDPTNG</sequence>
<evidence type="ECO:0000313" key="3">
    <source>
        <dbReference type="Proteomes" id="UP000827897"/>
    </source>
</evidence>
<accession>A0AAE8YP29</accession>
<proteinExistence type="predicted"/>
<reference evidence="2" key="1">
    <citation type="submission" date="2021-10" db="EMBL/GenBank/DDBJ databases">
        <authorList>
            <person name="Valenzuela N."/>
            <person name="Pablo J."/>
            <person name="Strother B."/>
            <person name="Cravalho Y."/>
            <person name="Barto Z."/>
            <person name="Kane C."/>
            <person name="Chong R.A."/>
            <person name="Kawasaki K."/>
            <person name="Cruz S."/>
            <person name="Porter M.L."/>
            <person name="Pearce R."/>
            <person name="Hohenstein G."/>
            <person name="Li K."/>
            <person name="Kaniho J."/>
            <person name="Sadones M."/>
            <person name="Hamlin F."/>
            <person name="Daniels M."/>
            <person name="McKee K."/>
            <person name="Reed F."/>
            <person name="Donachie S."/>
            <person name="Bollivar D.W."/>
            <person name="Garlena R.A."/>
            <person name="Russell D.A."/>
            <person name="Jacobs-Sera D."/>
            <person name="Hatfull G.F."/>
        </authorList>
    </citation>
    <scope>NUCLEOTIDE SEQUENCE</scope>
</reference>
<feature type="region of interest" description="Disordered" evidence="1">
    <location>
        <begin position="1"/>
        <end position="36"/>
    </location>
</feature>